<dbReference type="OrthoDB" id="1912519at2"/>
<proteinExistence type="predicted"/>
<sequence length="177" mass="19683">MGIRRIVFILIALIVAGFGVYNFSAYSEKLTPSTDLAREAIGGVNLHDNINDDHLLKQFGSPLSKEDNELYDYYHWKDGLVTASVHSGPDEGLIKRIMITATDNNRSDDPLHTALGIGLGDSKQSVLDLYGSKYYKSNEQTADIIGYIDHKQGITLEFWCSPDATVAEIRLDDADMR</sequence>
<dbReference type="Proteomes" id="UP000029518">
    <property type="component" value="Chromosome"/>
</dbReference>
<dbReference type="HOGENOM" id="CLU_128604_0_0_9"/>
<name>A0A089LFY1_PAEBO</name>
<protein>
    <submittedName>
        <fullName evidence="1">Uncharacterized protein</fullName>
    </submittedName>
</protein>
<keyword evidence="2" id="KW-1185">Reference proteome</keyword>
<organism evidence="1 2">
    <name type="scientific">Paenibacillus borealis</name>
    <dbReference type="NCBI Taxonomy" id="160799"/>
    <lineage>
        <taxon>Bacteria</taxon>
        <taxon>Bacillati</taxon>
        <taxon>Bacillota</taxon>
        <taxon>Bacilli</taxon>
        <taxon>Bacillales</taxon>
        <taxon>Paenibacillaceae</taxon>
        <taxon>Paenibacillus</taxon>
    </lineage>
</organism>
<reference evidence="1" key="1">
    <citation type="submission" date="2014-08" db="EMBL/GenBank/DDBJ databases">
        <title>Comparative genomics of the Paenibacillus odorifer group.</title>
        <authorList>
            <person name="den Bakker H.C."/>
            <person name="Tsai Y.-C.Y.-C."/>
            <person name="Martin N."/>
            <person name="Korlach J."/>
            <person name="Wiedmann M."/>
        </authorList>
    </citation>
    <scope>NUCLEOTIDE SEQUENCE [LARGE SCALE GENOMIC DNA]</scope>
    <source>
        <strain evidence="1">DSM 13188</strain>
    </source>
</reference>
<dbReference type="RefSeq" id="WP_042212626.1">
    <property type="nucleotide sequence ID" value="NZ_CP009285.1"/>
</dbReference>
<gene>
    <name evidence="1" type="ORF">PBOR_14810</name>
</gene>
<evidence type="ECO:0000313" key="2">
    <source>
        <dbReference type="Proteomes" id="UP000029518"/>
    </source>
</evidence>
<dbReference type="KEGG" id="pbd:PBOR_14810"/>
<accession>A0A089LFY1</accession>
<dbReference type="EMBL" id="CP009285">
    <property type="protein sequence ID" value="AIQ58058.1"/>
    <property type="molecule type" value="Genomic_DNA"/>
</dbReference>
<dbReference type="AlphaFoldDB" id="A0A089LFY1"/>
<evidence type="ECO:0000313" key="1">
    <source>
        <dbReference type="EMBL" id="AIQ58058.1"/>
    </source>
</evidence>